<evidence type="ECO:0000313" key="6">
    <source>
        <dbReference type="Proteomes" id="UP001141327"/>
    </source>
</evidence>
<feature type="signal peptide" evidence="3">
    <location>
        <begin position="1"/>
        <end position="16"/>
    </location>
</feature>
<reference evidence="5" key="1">
    <citation type="journal article" date="2022" name="bioRxiv">
        <title>Genomics of Preaxostyla Flagellates Illuminates Evolutionary Transitions and the Path Towards Mitochondrial Loss.</title>
        <authorList>
            <person name="Novak L.V.F."/>
            <person name="Treitli S.C."/>
            <person name="Pyrih J."/>
            <person name="Halakuc P."/>
            <person name="Pipaliya S.V."/>
            <person name="Vacek V."/>
            <person name="Brzon O."/>
            <person name="Soukal P."/>
            <person name="Eme L."/>
            <person name="Dacks J.B."/>
            <person name="Karnkowska A."/>
            <person name="Elias M."/>
            <person name="Hampl V."/>
        </authorList>
    </citation>
    <scope>NUCLEOTIDE SEQUENCE</scope>
    <source>
        <strain evidence="5">RCP-MX</strain>
    </source>
</reference>
<dbReference type="PROSITE" id="PS01186">
    <property type="entry name" value="EGF_2"/>
    <property type="match status" value="1"/>
</dbReference>
<protein>
    <recommendedName>
        <fullName evidence="4">EGF-like domain-containing protein</fullName>
    </recommendedName>
</protein>
<evidence type="ECO:0000256" key="2">
    <source>
        <dbReference type="SAM" id="MobiDB-lite"/>
    </source>
</evidence>
<dbReference type="InterPro" id="IPR000742">
    <property type="entry name" value="EGF"/>
</dbReference>
<dbReference type="PROSITE" id="PS50026">
    <property type="entry name" value="EGF_3"/>
    <property type="match status" value="1"/>
</dbReference>
<proteinExistence type="predicted"/>
<comment type="caution">
    <text evidence="1">Lacks conserved residue(s) required for the propagation of feature annotation.</text>
</comment>
<evidence type="ECO:0000256" key="3">
    <source>
        <dbReference type="SAM" id="SignalP"/>
    </source>
</evidence>
<feature type="chain" id="PRO_5046064858" description="EGF-like domain-containing protein" evidence="3">
    <location>
        <begin position="17"/>
        <end position="472"/>
    </location>
</feature>
<name>A0ABQ8ULK1_9EUKA</name>
<sequence length="472" mass="52461">MKLRLFFLFCLSLALAAQVKLGQQELEVEAPRQFKKYESFPQVLMETHAMWKKLSDKGYHPTKRFGQSGVKDHGSSGIEMPEGSANGVDANMPLGKPARNLDRPSRRPTVPENLLADSARDNMAVVPNIEEGLQSNSYNCSSLNNCNGHGSCVADDVCQCKIGWYGTPSCDTANPCTPGYVGYNNVTHFVCNGTETNAAAAALNASGDCYSFVNQTMACRCPLYLISDYTNCSVWRAVTCRMELVAPNLTCPNVSRYDDLLDRDDVCLRLGRQDMLEAAYNWTCHFTTAVSSAEAQASDDAYSGKPYNKAWDYWLRNGNLLALRDKVEAYAYWKAFDFRKLSDQHQVYWRTLTHDHWAQENSTGTMHNVASLRFAVNMSLVPDRYLTANRLYSEADVRVKAGMSSVPLTIQPARRHVDFPQLPVPVKQRSAWLQWGWILVAAIVPSSASPGPAPPRSLTRCPPPSRHAHAAG</sequence>
<organism evidence="5 6">
    <name type="scientific">Paratrimastix pyriformis</name>
    <dbReference type="NCBI Taxonomy" id="342808"/>
    <lineage>
        <taxon>Eukaryota</taxon>
        <taxon>Metamonada</taxon>
        <taxon>Preaxostyla</taxon>
        <taxon>Paratrimastigidae</taxon>
        <taxon>Paratrimastix</taxon>
    </lineage>
</organism>
<feature type="domain" description="EGF-like" evidence="4">
    <location>
        <begin position="136"/>
        <end position="171"/>
    </location>
</feature>
<keyword evidence="1" id="KW-0245">EGF-like domain</keyword>
<dbReference type="Proteomes" id="UP001141327">
    <property type="component" value="Unassembled WGS sequence"/>
</dbReference>
<gene>
    <name evidence="5" type="ORF">PAPYR_3801</name>
</gene>
<feature type="region of interest" description="Disordered" evidence="2">
    <location>
        <begin position="449"/>
        <end position="472"/>
    </location>
</feature>
<evidence type="ECO:0000256" key="1">
    <source>
        <dbReference type="PROSITE-ProRule" id="PRU00076"/>
    </source>
</evidence>
<keyword evidence="3" id="KW-0732">Signal</keyword>
<keyword evidence="6" id="KW-1185">Reference proteome</keyword>
<feature type="compositionally biased region" description="Pro residues" evidence="2">
    <location>
        <begin position="451"/>
        <end position="465"/>
    </location>
</feature>
<dbReference type="EMBL" id="JAPMOS010000015">
    <property type="protein sequence ID" value="KAJ4460079.1"/>
    <property type="molecule type" value="Genomic_DNA"/>
</dbReference>
<comment type="caution">
    <text evidence="5">The sequence shown here is derived from an EMBL/GenBank/DDBJ whole genome shotgun (WGS) entry which is preliminary data.</text>
</comment>
<evidence type="ECO:0000313" key="5">
    <source>
        <dbReference type="EMBL" id="KAJ4460079.1"/>
    </source>
</evidence>
<accession>A0ABQ8ULK1</accession>
<evidence type="ECO:0000259" key="4">
    <source>
        <dbReference type="PROSITE" id="PS50026"/>
    </source>
</evidence>